<name>A0A1E3H8R8_9TREE</name>
<dbReference type="Gene3D" id="3.40.30.10">
    <property type="entry name" value="Glutaredoxin"/>
    <property type="match status" value="1"/>
</dbReference>
<reference evidence="2 3" key="1">
    <citation type="submission" date="2016-06" db="EMBL/GenBank/DDBJ databases">
        <title>Evolution of pathogenesis and genome organization in the Tremellales.</title>
        <authorList>
            <person name="Cuomo C."/>
            <person name="Litvintseva A."/>
            <person name="Heitman J."/>
            <person name="Chen Y."/>
            <person name="Sun S."/>
            <person name="Springer D."/>
            <person name="Dromer F."/>
            <person name="Young S."/>
            <person name="Zeng Q."/>
            <person name="Chapman S."/>
            <person name="Gujja S."/>
            <person name="Saif S."/>
            <person name="Birren B."/>
        </authorList>
    </citation>
    <scope>NUCLEOTIDE SEQUENCE [LARGE SCALE GENOMIC DNA]</scope>
    <source>
        <strain evidence="2 3">CBS 6039</strain>
    </source>
</reference>
<gene>
    <name evidence="2" type="ORF">L202_08158</name>
</gene>
<protein>
    <recommendedName>
        <fullName evidence="1">GST N-terminal domain-containing protein</fullName>
    </recommendedName>
</protein>
<dbReference type="SUPFAM" id="SSF52833">
    <property type="entry name" value="Thioredoxin-like"/>
    <property type="match status" value="1"/>
</dbReference>
<sequence length="256" mass="29224">MASSIDPELELFGLVTKPQDPSPNFSPFVWMTKVDLAILGVPYKTNDKSFYEIRNDLAELVGDPEVSVPTLKVGDTYLQDSFNIALWLDEKYGKDNTLFGPSQNTKAHSKFLEQWALWTLAVPIQALNRSMMYFRLDPDSAAYYLRSRYNNNIPALERRVKEVSDPGYIASQWALLRSHLKPLNILLGEHKAEGKRLFFDGEGPTHADAVVFGWYAFTRENTGWREGWENEEIGYVKKWLGNMIELVGGEKELPGR</sequence>
<dbReference type="InterPro" id="IPR004045">
    <property type="entry name" value="Glutathione_S-Trfase_N"/>
</dbReference>
<dbReference type="STRING" id="1295533.A0A1E3H8R8"/>
<dbReference type="Proteomes" id="UP000094065">
    <property type="component" value="Unassembled WGS sequence"/>
</dbReference>
<dbReference type="InterPro" id="IPR036282">
    <property type="entry name" value="Glutathione-S-Trfase_C_sf"/>
</dbReference>
<dbReference type="EMBL" id="AWGJ01000014">
    <property type="protein sequence ID" value="ODN72720.1"/>
    <property type="molecule type" value="Genomic_DNA"/>
</dbReference>
<evidence type="ECO:0000313" key="2">
    <source>
        <dbReference type="EMBL" id="ODN72720.1"/>
    </source>
</evidence>
<dbReference type="AlphaFoldDB" id="A0A1E3H8R8"/>
<dbReference type="InterPro" id="IPR054416">
    <property type="entry name" value="GST_UstS-like_C"/>
</dbReference>
<dbReference type="Pfam" id="PF22041">
    <property type="entry name" value="GST_C_7"/>
    <property type="match status" value="1"/>
</dbReference>
<evidence type="ECO:0000313" key="3">
    <source>
        <dbReference type="Proteomes" id="UP000094065"/>
    </source>
</evidence>
<dbReference type="GeneID" id="30159467"/>
<comment type="caution">
    <text evidence="2">The sequence shown here is derived from an EMBL/GenBank/DDBJ whole genome shotgun (WGS) entry which is preliminary data.</text>
</comment>
<keyword evidence="3" id="KW-1185">Reference proteome</keyword>
<dbReference type="InterPro" id="IPR036249">
    <property type="entry name" value="Thioredoxin-like_sf"/>
</dbReference>
<dbReference type="OrthoDB" id="4951845at2759"/>
<dbReference type="SUPFAM" id="SSF47616">
    <property type="entry name" value="GST C-terminal domain-like"/>
    <property type="match status" value="1"/>
</dbReference>
<dbReference type="Gene3D" id="1.20.1050.10">
    <property type="match status" value="1"/>
</dbReference>
<proteinExistence type="predicted"/>
<dbReference type="Pfam" id="PF13409">
    <property type="entry name" value="GST_N_2"/>
    <property type="match status" value="1"/>
</dbReference>
<organism evidence="2 3">
    <name type="scientific">Cryptococcus amylolentus CBS 6039</name>
    <dbReference type="NCBI Taxonomy" id="1295533"/>
    <lineage>
        <taxon>Eukaryota</taxon>
        <taxon>Fungi</taxon>
        <taxon>Dikarya</taxon>
        <taxon>Basidiomycota</taxon>
        <taxon>Agaricomycotina</taxon>
        <taxon>Tremellomycetes</taxon>
        <taxon>Tremellales</taxon>
        <taxon>Cryptococcaceae</taxon>
        <taxon>Cryptococcus</taxon>
    </lineage>
</organism>
<dbReference type="PROSITE" id="PS50404">
    <property type="entry name" value="GST_NTER"/>
    <property type="match status" value="1"/>
</dbReference>
<dbReference type="RefSeq" id="XP_018988661.1">
    <property type="nucleotide sequence ID" value="XM_019142998.1"/>
</dbReference>
<feature type="domain" description="GST N-terminal" evidence="1">
    <location>
        <begin position="16"/>
        <end position="96"/>
    </location>
</feature>
<accession>A0A1E3H8R8</accession>
<evidence type="ECO:0000259" key="1">
    <source>
        <dbReference type="PROSITE" id="PS50404"/>
    </source>
</evidence>